<evidence type="ECO:0000313" key="8">
    <source>
        <dbReference type="EMBL" id="GIG76811.1"/>
    </source>
</evidence>
<feature type="transmembrane region" description="Helical" evidence="7">
    <location>
        <begin position="235"/>
        <end position="259"/>
    </location>
</feature>
<dbReference type="GO" id="GO:0022857">
    <property type="term" value="F:transmembrane transporter activity"/>
    <property type="evidence" value="ECO:0007669"/>
    <property type="project" value="InterPro"/>
</dbReference>
<gene>
    <name evidence="8" type="ORF">Pfl04_52150</name>
</gene>
<dbReference type="AlphaFoldDB" id="A0A8J3PR66"/>
<keyword evidence="4 7" id="KW-1133">Transmembrane helix</keyword>
<evidence type="ECO:0000256" key="4">
    <source>
        <dbReference type="ARBA" id="ARBA00022989"/>
    </source>
</evidence>
<keyword evidence="8" id="KW-0813">Transport</keyword>
<feature type="transmembrane region" description="Helical" evidence="7">
    <location>
        <begin position="350"/>
        <end position="366"/>
    </location>
</feature>
<feature type="transmembrane region" description="Helical" evidence="7">
    <location>
        <begin position="313"/>
        <end position="330"/>
    </location>
</feature>
<dbReference type="RefSeq" id="WP_168077111.1">
    <property type="nucleotide sequence ID" value="NZ_BAAAQJ010000007.1"/>
</dbReference>
<feature type="transmembrane region" description="Helical" evidence="7">
    <location>
        <begin position="34"/>
        <end position="54"/>
    </location>
</feature>
<dbReference type="InterPro" id="IPR001851">
    <property type="entry name" value="ABC_transp_permease"/>
</dbReference>
<evidence type="ECO:0000256" key="3">
    <source>
        <dbReference type="ARBA" id="ARBA00022692"/>
    </source>
</evidence>
<evidence type="ECO:0000256" key="1">
    <source>
        <dbReference type="ARBA" id="ARBA00004651"/>
    </source>
</evidence>
<evidence type="ECO:0000256" key="5">
    <source>
        <dbReference type="ARBA" id="ARBA00023136"/>
    </source>
</evidence>
<dbReference type="CDD" id="cd06579">
    <property type="entry name" value="TM_PBP1_transp_AraH_like"/>
    <property type="match status" value="1"/>
</dbReference>
<dbReference type="EMBL" id="BONU01000085">
    <property type="protein sequence ID" value="GIG76811.1"/>
    <property type="molecule type" value="Genomic_DNA"/>
</dbReference>
<organism evidence="8 9">
    <name type="scientific">Planosporangium flavigriseum</name>
    <dbReference type="NCBI Taxonomy" id="373681"/>
    <lineage>
        <taxon>Bacteria</taxon>
        <taxon>Bacillati</taxon>
        <taxon>Actinomycetota</taxon>
        <taxon>Actinomycetes</taxon>
        <taxon>Micromonosporales</taxon>
        <taxon>Micromonosporaceae</taxon>
        <taxon>Planosporangium</taxon>
    </lineage>
</organism>
<feature type="transmembrane region" description="Helical" evidence="7">
    <location>
        <begin position="66"/>
        <end position="87"/>
    </location>
</feature>
<dbReference type="Pfam" id="PF02653">
    <property type="entry name" value="BPD_transp_2"/>
    <property type="match status" value="1"/>
</dbReference>
<feature type="transmembrane region" description="Helical" evidence="7">
    <location>
        <begin position="119"/>
        <end position="138"/>
    </location>
</feature>
<dbReference type="PANTHER" id="PTHR32196:SF72">
    <property type="entry name" value="RIBOSE IMPORT PERMEASE PROTEIN RBSC"/>
    <property type="match status" value="1"/>
</dbReference>
<evidence type="ECO:0000256" key="6">
    <source>
        <dbReference type="SAM" id="MobiDB-lite"/>
    </source>
</evidence>
<sequence length="369" mass="37624">MVTSETAVQTALPRVGGNSNPDSPTGRRWARLRLLRASGMLPALVLVIIVGHLVSPAFLTAQNFETVLKITSVVGLISVGQTLIILSGAGGIDLSVGSVVAASGVCGALFAGYGMGGFVAGSLVAGAYFGLVNGLGVTRGRLQPFIVTLATMTIARGVAFYLSGGTPLVVNLPGLSHIGSASLWFIPIPVAVFLLVVVLAHVYLRYTVWGRELYAIGGTEEAAYLSGIPVGRRRLYLYVVSGLLAGLAAVLLTSFTASADANAANGYELNAIAAVVVGGTALSGGVGSVIGTTIGVLIIAFTGNILNLANVDPFMQFIINGLIVLAAVSLEARGKGGAGGLLKRLTGLGAMYAAIIVGALVMFFLLRPQ</sequence>
<feature type="transmembrane region" description="Helical" evidence="7">
    <location>
        <begin position="271"/>
        <end position="301"/>
    </location>
</feature>
<feature type="transmembrane region" description="Helical" evidence="7">
    <location>
        <begin position="145"/>
        <end position="163"/>
    </location>
</feature>
<proteinExistence type="predicted"/>
<dbReference type="PANTHER" id="PTHR32196">
    <property type="entry name" value="ABC TRANSPORTER PERMEASE PROTEIN YPHD-RELATED-RELATED"/>
    <property type="match status" value="1"/>
</dbReference>
<keyword evidence="2" id="KW-1003">Cell membrane</keyword>
<dbReference type="GO" id="GO:0005886">
    <property type="term" value="C:plasma membrane"/>
    <property type="evidence" value="ECO:0007669"/>
    <property type="project" value="UniProtKB-SubCell"/>
</dbReference>
<accession>A0A8J3PR66</accession>
<comment type="subcellular location">
    <subcellularLocation>
        <location evidence="1">Cell membrane</location>
        <topology evidence="1">Multi-pass membrane protein</topology>
    </subcellularLocation>
</comment>
<evidence type="ECO:0000256" key="7">
    <source>
        <dbReference type="SAM" id="Phobius"/>
    </source>
</evidence>
<evidence type="ECO:0000313" key="9">
    <source>
        <dbReference type="Proteomes" id="UP000653674"/>
    </source>
</evidence>
<name>A0A8J3PR66_9ACTN</name>
<evidence type="ECO:0000256" key="2">
    <source>
        <dbReference type="ARBA" id="ARBA00022475"/>
    </source>
</evidence>
<keyword evidence="9" id="KW-1185">Reference proteome</keyword>
<keyword evidence="3 7" id="KW-0812">Transmembrane</keyword>
<feature type="region of interest" description="Disordered" evidence="6">
    <location>
        <begin position="1"/>
        <end position="24"/>
    </location>
</feature>
<protein>
    <submittedName>
        <fullName evidence="8">Sugar transporter permease</fullName>
    </submittedName>
</protein>
<feature type="transmembrane region" description="Helical" evidence="7">
    <location>
        <begin position="183"/>
        <end position="204"/>
    </location>
</feature>
<reference evidence="8" key="1">
    <citation type="submission" date="2021-01" db="EMBL/GenBank/DDBJ databases">
        <title>Whole genome shotgun sequence of Planosporangium flavigriseum NBRC 105377.</title>
        <authorList>
            <person name="Komaki H."/>
            <person name="Tamura T."/>
        </authorList>
    </citation>
    <scope>NUCLEOTIDE SEQUENCE</scope>
    <source>
        <strain evidence="8">NBRC 105377</strain>
    </source>
</reference>
<dbReference type="Proteomes" id="UP000653674">
    <property type="component" value="Unassembled WGS sequence"/>
</dbReference>
<keyword evidence="5 7" id="KW-0472">Membrane</keyword>
<comment type="caution">
    <text evidence="8">The sequence shown here is derived from an EMBL/GenBank/DDBJ whole genome shotgun (WGS) entry which is preliminary data.</text>
</comment>
<keyword evidence="8" id="KW-0762">Sugar transport</keyword>